<dbReference type="SUPFAM" id="SSF55729">
    <property type="entry name" value="Acyl-CoA N-acyltransferases (Nat)"/>
    <property type="match status" value="1"/>
</dbReference>
<dbReference type="InterPro" id="IPR016181">
    <property type="entry name" value="Acyl_CoA_acyltransferase"/>
</dbReference>
<gene>
    <name evidence="2" type="ORF">HII17_16395</name>
</gene>
<dbReference type="PROSITE" id="PS51186">
    <property type="entry name" value="GNAT"/>
    <property type="match status" value="1"/>
</dbReference>
<keyword evidence="3" id="KW-1185">Reference proteome</keyword>
<evidence type="ECO:0000313" key="3">
    <source>
        <dbReference type="Proteomes" id="UP000568664"/>
    </source>
</evidence>
<dbReference type="AlphaFoldDB" id="A0A7Y0Q9E7"/>
<dbReference type="EMBL" id="JABBXH010000006">
    <property type="protein sequence ID" value="NMP33140.1"/>
    <property type="molecule type" value="Genomic_DNA"/>
</dbReference>
<proteinExistence type="predicted"/>
<dbReference type="GO" id="GO:0016747">
    <property type="term" value="F:acyltransferase activity, transferring groups other than amino-acyl groups"/>
    <property type="evidence" value="ECO:0007669"/>
    <property type="project" value="InterPro"/>
</dbReference>
<dbReference type="PANTHER" id="PTHR43233">
    <property type="entry name" value="FAMILY N-ACETYLTRANSFERASE, PUTATIVE (AFU_ORTHOLOGUE AFUA_6G03350)-RELATED"/>
    <property type="match status" value="1"/>
</dbReference>
<reference evidence="2 3" key="1">
    <citation type="submission" date="2020-04" db="EMBL/GenBank/DDBJ databases">
        <title>Thalassotalea sp. M1531, isolated from the surface of marine red alga.</title>
        <authorList>
            <person name="Pang L."/>
            <person name="Lu D.-C."/>
        </authorList>
    </citation>
    <scope>NUCLEOTIDE SEQUENCE [LARGE SCALE GENOMIC DNA]</scope>
    <source>
        <strain evidence="2 3">M1531</strain>
    </source>
</reference>
<name>A0A7Y0Q9E7_9GAMM</name>
<organism evidence="2 3">
    <name type="scientific">Thalassotalea algicola</name>
    <dbReference type="NCBI Taxonomy" id="2716224"/>
    <lineage>
        <taxon>Bacteria</taxon>
        <taxon>Pseudomonadati</taxon>
        <taxon>Pseudomonadota</taxon>
        <taxon>Gammaproteobacteria</taxon>
        <taxon>Alteromonadales</taxon>
        <taxon>Colwelliaceae</taxon>
        <taxon>Thalassotalea</taxon>
    </lineage>
</organism>
<dbReference type="Pfam" id="PF00583">
    <property type="entry name" value="Acetyltransf_1"/>
    <property type="match status" value="1"/>
</dbReference>
<sequence length="144" mass="16455">MKNGFTVTTDLNDMDFHVIHQFISHSYWAKGMPEQTLRKALANSLCFGVLNENGEQVGFARMITDSATFAYLADVFILEAYRGKGLSKWLVANIMDHAELQGLRRIMLATRDAHGLYRQFGFNDVSQEEASMLMQIRDPDVYLR</sequence>
<dbReference type="Gene3D" id="3.40.630.30">
    <property type="match status" value="1"/>
</dbReference>
<dbReference type="CDD" id="cd04301">
    <property type="entry name" value="NAT_SF"/>
    <property type="match status" value="1"/>
</dbReference>
<dbReference type="RefSeq" id="WP_169076451.1">
    <property type="nucleotide sequence ID" value="NZ_JABBXH010000006.1"/>
</dbReference>
<accession>A0A7Y0Q9E7</accession>
<comment type="caution">
    <text evidence="2">The sequence shown here is derived from an EMBL/GenBank/DDBJ whole genome shotgun (WGS) entry which is preliminary data.</text>
</comment>
<keyword evidence="2" id="KW-0808">Transferase</keyword>
<evidence type="ECO:0000259" key="1">
    <source>
        <dbReference type="PROSITE" id="PS51186"/>
    </source>
</evidence>
<protein>
    <submittedName>
        <fullName evidence="2">GNAT family N-acetyltransferase</fullName>
    </submittedName>
</protein>
<evidence type="ECO:0000313" key="2">
    <source>
        <dbReference type="EMBL" id="NMP33140.1"/>
    </source>
</evidence>
<dbReference type="Proteomes" id="UP000568664">
    <property type="component" value="Unassembled WGS sequence"/>
</dbReference>
<feature type="domain" description="N-acetyltransferase" evidence="1">
    <location>
        <begin position="6"/>
        <end position="144"/>
    </location>
</feature>
<dbReference type="PANTHER" id="PTHR43233:SF1">
    <property type="entry name" value="FAMILY N-ACETYLTRANSFERASE, PUTATIVE (AFU_ORTHOLOGUE AFUA_6G03350)-RELATED"/>
    <property type="match status" value="1"/>
</dbReference>
<dbReference type="InterPro" id="IPR000182">
    <property type="entry name" value="GNAT_dom"/>
</dbReference>
<dbReference type="InterPro" id="IPR053144">
    <property type="entry name" value="Acetyltransferase_Butenolide"/>
</dbReference>